<sequence length="67" mass="7200">MLLGFKKVVKGMTGIVATMLMVQPALVFAEGEGEGISQNYRDYNSIIFNDHTVYTADIEGSVAVGAM</sequence>
<dbReference type="Proteomes" id="UP000501747">
    <property type="component" value="Chromosome"/>
</dbReference>
<dbReference type="EMBL" id="CP049887">
    <property type="protein sequence ID" value="QIL48246.1"/>
    <property type="molecule type" value="Genomic_DNA"/>
</dbReference>
<dbReference type="AlphaFoldDB" id="A0A6G8ATC1"/>
<feature type="chain" id="PRO_5026101287" evidence="1">
    <location>
        <begin position="30"/>
        <end position="67"/>
    </location>
</feature>
<evidence type="ECO:0000313" key="3">
    <source>
        <dbReference type="Proteomes" id="UP000501747"/>
    </source>
</evidence>
<dbReference type="RefSeq" id="WP_166034394.1">
    <property type="nucleotide sequence ID" value="NZ_CP049887.1"/>
</dbReference>
<dbReference type="KEGG" id="vhy:G7082_06950"/>
<keyword evidence="1" id="KW-0732">Signal</keyword>
<feature type="signal peptide" evidence="1">
    <location>
        <begin position="1"/>
        <end position="29"/>
    </location>
</feature>
<evidence type="ECO:0000256" key="1">
    <source>
        <dbReference type="SAM" id="SignalP"/>
    </source>
</evidence>
<evidence type="ECO:0000313" key="2">
    <source>
        <dbReference type="EMBL" id="QIL48246.1"/>
    </source>
</evidence>
<name>A0A6G8ATC1_9ENTE</name>
<keyword evidence="3" id="KW-1185">Reference proteome</keyword>
<proteinExistence type="predicted"/>
<organism evidence="2 3">
    <name type="scientific">Vagococcus hydrophili</name>
    <dbReference type="NCBI Taxonomy" id="2714947"/>
    <lineage>
        <taxon>Bacteria</taxon>
        <taxon>Bacillati</taxon>
        <taxon>Bacillota</taxon>
        <taxon>Bacilli</taxon>
        <taxon>Lactobacillales</taxon>
        <taxon>Enterococcaceae</taxon>
        <taxon>Vagococcus</taxon>
    </lineage>
</organism>
<protein>
    <submittedName>
        <fullName evidence="2">Uncharacterized protein</fullName>
    </submittedName>
</protein>
<reference evidence="2 3" key="1">
    <citation type="submission" date="2020-03" db="EMBL/GenBank/DDBJ databases">
        <title>Vagococcus sp. nov., isolated from beetles.</title>
        <authorList>
            <person name="Hyun D.-W."/>
            <person name="Bae J.-W."/>
        </authorList>
    </citation>
    <scope>NUCLEOTIDE SEQUENCE [LARGE SCALE GENOMIC DNA]</scope>
    <source>
        <strain evidence="2 3">HDW17B</strain>
    </source>
</reference>
<accession>A0A6G8ATC1</accession>
<gene>
    <name evidence="2" type="ORF">G7082_06950</name>
</gene>